<dbReference type="CDD" id="cd15831">
    <property type="entry name" value="BTAD"/>
    <property type="match status" value="1"/>
</dbReference>
<dbReference type="Gene3D" id="1.25.40.10">
    <property type="entry name" value="Tetratricopeptide repeat domain"/>
    <property type="match status" value="3"/>
</dbReference>
<dbReference type="InterPro" id="IPR005158">
    <property type="entry name" value="BTAD"/>
</dbReference>
<dbReference type="InterPro" id="IPR027417">
    <property type="entry name" value="P-loop_NTPase"/>
</dbReference>
<dbReference type="GO" id="GO:0000160">
    <property type="term" value="P:phosphorelay signal transduction system"/>
    <property type="evidence" value="ECO:0007669"/>
    <property type="project" value="InterPro"/>
</dbReference>
<dbReference type="SUPFAM" id="SSF46894">
    <property type="entry name" value="C-terminal effector domain of the bipartite response regulators"/>
    <property type="match status" value="1"/>
</dbReference>
<dbReference type="Gene3D" id="1.10.10.10">
    <property type="entry name" value="Winged helix-like DNA-binding domain superfamily/Winged helix DNA-binding domain"/>
    <property type="match status" value="2"/>
</dbReference>
<dbReference type="InterPro" id="IPR019734">
    <property type="entry name" value="TPR_rpt"/>
</dbReference>
<dbReference type="SUPFAM" id="SSF52540">
    <property type="entry name" value="P-loop containing nucleoside triphosphate hydrolases"/>
    <property type="match status" value="1"/>
</dbReference>
<dbReference type="InterPro" id="IPR016032">
    <property type="entry name" value="Sig_transdc_resp-reg_C-effctor"/>
</dbReference>
<dbReference type="InterPro" id="IPR036388">
    <property type="entry name" value="WH-like_DNA-bd_sf"/>
</dbReference>
<evidence type="ECO:0000256" key="1">
    <source>
        <dbReference type="ARBA" id="ARBA00005820"/>
    </source>
</evidence>
<dbReference type="GO" id="GO:0006355">
    <property type="term" value="P:regulation of DNA-templated transcription"/>
    <property type="evidence" value="ECO:0007669"/>
    <property type="project" value="InterPro"/>
</dbReference>
<gene>
    <name evidence="7" type="ORF">F4559_003250</name>
</gene>
<dbReference type="Pfam" id="PF13424">
    <property type="entry name" value="TPR_12"/>
    <property type="match status" value="2"/>
</dbReference>
<name>A0A7W7T3Z0_9PSEU</name>
<dbReference type="SMART" id="SM00028">
    <property type="entry name" value="TPR"/>
    <property type="match status" value="8"/>
</dbReference>
<dbReference type="GO" id="GO:0003677">
    <property type="term" value="F:DNA binding"/>
    <property type="evidence" value="ECO:0007669"/>
    <property type="project" value="UniProtKB-UniRule"/>
</dbReference>
<feature type="DNA-binding region" description="OmpR/PhoB-type" evidence="5">
    <location>
        <begin position="1"/>
        <end position="89"/>
    </location>
</feature>
<dbReference type="SUPFAM" id="SSF48452">
    <property type="entry name" value="TPR-like"/>
    <property type="match status" value="3"/>
</dbReference>
<proteinExistence type="inferred from homology"/>
<evidence type="ECO:0000256" key="4">
    <source>
        <dbReference type="ARBA" id="ARBA00023163"/>
    </source>
</evidence>
<comment type="similarity">
    <text evidence="1">Belongs to the AfsR/DnrI/RedD regulatory family.</text>
</comment>
<dbReference type="SMART" id="SM01043">
    <property type="entry name" value="BTAD"/>
    <property type="match status" value="1"/>
</dbReference>
<dbReference type="PANTHER" id="PTHR35807">
    <property type="entry name" value="TRANSCRIPTIONAL REGULATOR REDD-RELATED"/>
    <property type="match status" value="1"/>
</dbReference>
<dbReference type="InterPro" id="IPR001867">
    <property type="entry name" value="OmpR/PhoB-type_DNA-bd"/>
</dbReference>
<keyword evidence="8" id="KW-1185">Reference proteome</keyword>
<evidence type="ECO:0000313" key="7">
    <source>
        <dbReference type="EMBL" id="MBB4965891.1"/>
    </source>
</evidence>
<sequence>MEFLLLGSLEVRSAGAPVPVASGKQRVVLATLLLRANEVVTVDELIDRLWDEDVPAAARGTAQAYVMRLRKVLGEGVIGTVDRGYVLTVDPDRLDLTRFRAALRRADEAAAAADRVAEAACLGAALDLWRGRPLSNVPSDLMHREEVPWLEELRLHAVERRVQLDVDGGAHNRAVAELRSLIAEHPLRERFWAQLMLALFRAGRQADALAAHRALTARLAEELGIDPGDEVRRLHLAILADDPALLGDRDTAPPQRGNLPPAAAHFVGRTAETVRAAGLLRPLPDRSSPRYVVLSGPPGVGKTALAVHVAHAVREDFPDGVLHVDLRGFSQQPPLTVQRALTRLLRGLGLNAEQVPLDEDAQQDRYASLLTGRRMLVVLDNAVSSDQVRPLLPGEPGCAALVTSRNDLRGLIALEGARRLALDSLPAADARRLLVDIVGTDIADAEPDAVAELVELCARLPLAVRIAGANLVGRAGAGVADHVAELRRANRLSALAVDDDEQAAVRTAFGLSYETLKPDERRMFRLLGLVPGTDFTPEAAAALADEHEATAATLLGRLVTANLVQQQGNRRHQLHDLLRLYARERAELEDPAEHRALALDRLYRHYLRWADAAAVVLNPASPRLPRPEAAAPAAFDGPARAVAWLSAERANLVGAVEFATAHPDLRPWSRHLADAVTGYLHTHRHDSDLLAVATAALDTARADGDRPAEATMLRALGVLDWSLGDYRRALERLRAALVLHREVGDAAGAGTALIALGVVHLEDGRLAEAARHFAEAAEAEVPAVAVAALARLGVARLEAGDLTAARAHLESALSSAGPLGLVHTEAVALNTLGAVHLRQGAFDEAIASHQGALERYQVLGSRHDQAEVLQNLAAVHRDARRFATAVEYGEKALALARSTGNLRFAADTLNTLASARAGQLDWDAAVRGHSEALGLSRRVGYRQGEITSLIGLAATAVGLGRAAAAIDDAGRAALLARTTGFRLREAQALTVLAHAEVDAGRPEDAAAHAAEALALHQASGNRLGIARAHQVLELVAGSRDPDRPEEAGATTGKQA</sequence>
<keyword evidence="3 5" id="KW-0238">DNA-binding</keyword>
<dbReference type="Pfam" id="PF00486">
    <property type="entry name" value="Trans_reg_C"/>
    <property type="match status" value="1"/>
</dbReference>
<evidence type="ECO:0000256" key="3">
    <source>
        <dbReference type="ARBA" id="ARBA00023125"/>
    </source>
</evidence>
<dbReference type="Gene3D" id="3.40.50.300">
    <property type="entry name" value="P-loop containing nucleotide triphosphate hydrolases"/>
    <property type="match status" value="1"/>
</dbReference>
<reference evidence="7 8" key="1">
    <citation type="submission" date="2020-08" db="EMBL/GenBank/DDBJ databases">
        <title>Sequencing the genomes of 1000 actinobacteria strains.</title>
        <authorList>
            <person name="Klenk H.-P."/>
        </authorList>
    </citation>
    <scope>NUCLEOTIDE SEQUENCE [LARGE SCALE GENOMIC DNA]</scope>
    <source>
        <strain evidence="7 8">DSM 45084</strain>
    </source>
</reference>
<accession>A0A7W7T3Z0</accession>
<dbReference type="PROSITE" id="PS51755">
    <property type="entry name" value="OMPR_PHOB"/>
    <property type="match status" value="1"/>
</dbReference>
<dbReference type="Proteomes" id="UP000542674">
    <property type="component" value="Unassembled WGS sequence"/>
</dbReference>
<dbReference type="SMART" id="SM00862">
    <property type="entry name" value="Trans_reg_C"/>
    <property type="match status" value="1"/>
</dbReference>
<dbReference type="PANTHER" id="PTHR35807:SF1">
    <property type="entry name" value="TRANSCRIPTIONAL REGULATOR REDD"/>
    <property type="match status" value="1"/>
</dbReference>
<dbReference type="Pfam" id="PF13191">
    <property type="entry name" value="AAA_16"/>
    <property type="match status" value="1"/>
</dbReference>
<evidence type="ECO:0000313" key="8">
    <source>
        <dbReference type="Proteomes" id="UP000542674"/>
    </source>
</evidence>
<organism evidence="7 8">
    <name type="scientific">Saccharothrix violaceirubra</name>
    <dbReference type="NCBI Taxonomy" id="413306"/>
    <lineage>
        <taxon>Bacteria</taxon>
        <taxon>Bacillati</taxon>
        <taxon>Actinomycetota</taxon>
        <taxon>Actinomycetes</taxon>
        <taxon>Pseudonocardiales</taxon>
        <taxon>Pseudonocardiaceae</taxon>
        <taxon>Saccharothrix</taxon>
    </lineage>
</organism>
<dbReference type="InterPro" id="IPR011990">
    <property type="entry name" value="TPR-like_helical_dom_sf"/>
</dbReference>
<dbReference type="PRINTS" id="PR00364">
    <property type="entry name" value="DISEASERSIST"/>
</dbReference>
<protein>
    <submittedName>
        <fullName evidence="7">DNA-binding SARP family transcriptional activator/DNA polymerase III delta prime subunit</fullName>
    </submittedName>
</protein>
<dbReference type="Pfam" id="PF03704">
    <property type="entry name" value="BTAD"/>
    <property type="match status" value="1"/>
</dbReference>
<keyword evidence="2" id="KW-0805">Transcription regulation</keyword>
<dbReference type="GO" id="GO:0043531">
    <property type="term" value="F:ADP binding"/>
    <property type="evidence" value="ECO:0007669"/>
    <property type="project" value="InterPro"/>
</dbReference>
<feature type="domain" description="OmpR/PhoB-type" evidence="6">
    <location>
        <begin position="1"/>
        <end position="89"/>
    </location>
</feature>
<keyword evidence="4" id="KW-0804">Transcription</keyword>
<evidence type="ECO:0000259" key="6">
    <source>
        <dbReference type="PROSITE" id="PS51755"/>
    </source>
</evidence>
<dbReference type="InterPro" id="IPR051677">
    <property type="entry name" value="AfsR-DnrI-RedD_regulator"/>
</dbReference>
<dbReference type="AlphaFoldDB" id="A0A7W7T3Z0"/>
<evidence type="ECO:0000256" key="5">
    <source>
        <dbReference type="PROSITE-ProRule" id="PRU01091"/>
    </source>
</evidence>
<dbReference type="RefSeq" id="WP_184669603.1">
    <property type="nucleotide sequence ID" value="NZ_BAABAI010000038.1"/>
</dbReference>
<dbReference type="InterPro" id="IPR041664">
    <property type="entry name" value="AAA_16"/>
</dbReference>
<comment type="caution">
    <text evidence="7">The sequence shown here is derived from an EMBL/GenBank/DDBJ whole genome shotgun (WGS) entry which is preliminary data.</text>
</comment>
<dbReference type="EMBL" id="JACHJS010000001">
    <property type="protein sequence ID" value="MBB4965891.1"/>
    <property type="molecule type" value="Genomic_DNA"/>
</dbReference>
<evidence type="ECO:0000256" key="2">
    <source>
        <dbReference type="ARBA" id="ARBA00023015"/>
    </source>
</evidence>